<evidence type="ECO:0000313" key="4">
    <source>
        <dbReference type="Proteomes" id="UP001500571"/>
    </source>
</evidence>
<feature type="compositionally biased region" description="Gly residues" evidence="1">
    <location>
        <begin position="150"/>
        <end position="173"/>
    </location>
</feature>
<dbReference type="RefSeq" id="WP_344041573.1">
    <property type="nucleotide sequence ID" value="NZ_BAAAPB010000001.1"/>
</dbReference>
<evidence type="ECO:0000313" key="3">
    <source>
        <dbReference type="EMBL" id="GAA1946906.1"/>
    </source>
</evidence>
<evidence type="ECO:0000256" key="2">
    <source>
        <dbReference type="SAM" id="SignalP"/>
    </source>
</evidence>
<feature type="signal peptide" evidence="2">
    <location>
        <begin position="1"/>
        <end position="40"/>
    </location>
</feature>
<name>A0ABP5BKA4_9ACTN</name>
<dbReference type="EMBL" id="BAAAPB010000001">
    <property type="protein sequence ID" value="GAA1946906.1"/>
    <property type="molecule type" value="Genomic_DNA"/>
</dbReference>
<feature type="chain" id="PRO_5046140475" evidence="2">
    <location>
        <begin position="41"/>
        <end position="201"/>
    </location>
</feature>
<organism evidence="3 4">
    <name type="scientific">Nocardioides panacihumi</name>
    <dbReference type="NCBI Taxonomy" id="400774"/>
    <lineage>
        <taxon>Bacteria</taxon>
        <taxon>Bacillati</taxon>
        <taxon>Actinomycetota</taxon>
        <taxon>Actinomycetes</taxon>
        <taxon>Propionibacteriales</taxon>
        <taxon>Nocardioidaceae</taxon>
        <taxon>Nocardioides</taxon>
    </lineage>
</organism>
<feature type="compositionally biased region" description="Low complexity" evidence="1">
    <location>
        <begin position="131"/>
        <end position="149"/>
    </location>
</feature>
<accession>A0ABP5BKA4</accession>
<feature type="compositionally biased region" description="Low complexity" evidence="1">
    <location>
        <begin position="95"/>
        <end position="119"/>
    </location>
</feature>
<feature type="region of interest" description="Disordered" evidence="1">
    <location>
        <begin position="46"/>
        <end position="176"/>
    </location>
</feature>
<proteinExistence type="predicted"/>
<keyword evidence="2" id="KW-0732">Signal</keyword>
<protein>
    <submittedName>
        <fullName evidence="3">Uncharacterized protein</fullName>
    </submittedName>
</protein>
<comment type="caution">
    <text evidence="3">The sequence shown here is derived from an EMBL/GenBank/DDBJ whole genome shotgun (WGS) entry which is preliminary data.</text>
</comment>
<reference evidence="4" key="1">
    <citation type="journal article" date="2019" name="Int. J. Syst. Evol. Microbiol.">
        <title>The Global Catalogue of Microorganisms (GCM) 10K type strain sequencing project: providing services to taxonomists for standard genome sequencing and annotation.</title>
        <authorList>
            <consortium name="The Broad Institute Genomics Platform"/>
            <consortium name="The Broad Institute Genome Sequencing Center for Infectious Disease"/>
            <person name="Wu L."/>
            <person name="Ma J."/>
        </authorList>
    </citation>
    <scope>NUCLEOTIDE SEQUENCE [LARGE SCALE GENOMIC DNA]</scope>
    <source>
        <strain evidence="4">JCM 15309</strain>
    </source>
</reference>
<sequence length="201" mass="19213">MTQQNPGKHLAVRRRAIKRPPLTRAVPLGALLVATTGAVAAVALPGDSDAPATRSTTSARETWTPPAPQVVAHGTRVAPAAFVTPSAGRHRGKPAAASRPDAATTPAATTGTAPRANTGGRHRADVAHASPTGHSAPATHAAPAPTPSGSGSGSASGSGSGSNSGSGSTGGSGSVVDSVVGTVATTVNGLVGGLVPGSTTP</sequence>
<evidence type="ECO:0000256" key="1">
    <source>
        <dbReference type="SAM" id="MobiDB-lite"/>
    </source>
</evidence>
<dbReference type="Proteomes" id="UP001500571">
    <property type="component" value="Unassembled WGS sequence"/>
</dbReference>
<keyword evidence="4" id="KW-1185">Reference proteome</keyword>
<gene>
    <name evidence="3" type="ORF">GCM10009798_02430</name>
</gene>